<dbReference type="InterPro" id="IPR011009">
    <property type="entry name" value="Kinase-like_dom_sf"/>
</dbReference>
<dbReference type="PANTHER" id="PTHR44329">
    <property type="entry name" value="SERINE/THREONINE-PROTEIN KINASE TNNI3K-RELATED"/>
    <property type="match status" value="1"/>
</dbReference>
<dbReference type="InterPro" id="IPR051681">
    <property type="entry name" value="Ser/Thr_Kinases-Pseudokinases"/>
</dbReference>
<dbReference type="InterPro" id="IPR000719">
    <property type="entry name" value="Prot_kinase_dom"/>
</dbReference>
<evidence type="ECO:0000313" key="3">
    <source>
        <dbReference type="Proteomes" id="UP000266861"/>
    </source>
</evidence>
<accession>A0A397JCQ8</accession>
<proteinExistence type="predicted"/>
<dbReference type="GO" id="GO:0004674">
    <property type="term" value="F:protein serine/threonine kinase activity"/>
    <property type="evidence" value="ECO:0007669"/>
    <property type="project" value="TreeGrafter"/>
</dbReference>
<protein>
    <recommendedName>
        <fullName evidence="1">Protein kinase domain-containing protein</fullName>
    </recommendedName>
</protein>
<dbReference type="GO" id="GO:0005524">
    <property type="term" value="F:ATP binding"/>
    <property type="evidence" value="ECO:0007669"/>
    <property type="project" value="InterPro"/>
</dbReference>
<evidence type="ECO:0000259" key="1">
    <source>
        <dbReference type="PROSITE" id="PS50011"/>
    </source>
</evidence>
<evidence type="ECO:0000313" key="2">
    <source>
        <dbReference type="EMBL" id="RHZ82763.1"/>
    </source>
</evidence>
<dbReference type="EMBL" id="PQFF01000096">
    <property type="protein sequence ID" value="RHZ82763.1"/>
    <property type="molecule type" value="Genomic_DNA"/>
</dbReference>
<organism evidence="2 3">
    <name type="scientific">Diversispora epigaea</name>
    <dbReference type="NCBI Taxonomy" id="1348612"/>
    <lineage>
        <taxon>Eukaryota</taxon>
        <taxon>Fungi</taxon>
        <taxon>Fungi incertae sedis</taxon>
        <taxon>Mucoromycota</taxon>
        <taxon>Glomeromycotina</taxon>
        <taxon>Glomeromycetes</taxon>
        <taxon>Diversisporales</taxon>
        <taxon>Diversisporaceae</taxon>
        <taxon>Diversispora</taxon>
    </lineage>
</organism>
<dbReference type="Proteomes" id="UP000266861">
    <property type="component" value="Unassembled WGS sequence"/>
</dbReference>
<feature type="domain" description="Protein kinase" evidence="1">
    <location>
        <begin position="103"/>
        <end position="372"/>
    </location>
</feature>
<name>A0A397JCQ8_9GLOM</name>
<dbReference type="PROSITE" id="PS50011">
    <property type="entry name" value="PROTEIN_KINASE_DOM"/>
    <property type="match status" value="1"/>
</dbReference>
<keyword evidence="3" id="KW-1185">Reference proteome</keyword>
<reference evidence="2 3" key="1">
    <citation type="submission" date="2018-08" db="EMBL/GenBank/DDBJ databases">
        <title>Genome and evolution of the arbuscular mycorrhizal fungus Diversispora epigaea (formerly Glomus versiforme) and its bacterial endosymbionts.</title>
        <authorList>
            <person name="Sun X."/>
            <person name="Fei Z."/>
            <person name="Harrison M."/>
        </authorList>
    </citation>
    <scope>NUCLEOTIDE SEQUENCE [LARGE SCALE GENOMIC DNA]</scope>
    <source>
        <strain evidence="2 3">IT104</strain>
    </source>
</reference>
<dbReference type="InterPro" id="IPR001245">
    <property type="entry name" value="Ser-Thr/Tyr_kinase_cat_dom"/>
</dbReference>
<dbReference type="Gene3D" id="1.10.510.10">
    <property type="entry name" value="Transferase(Phosphotransferase) domain 1"/>
    <property type="match status" value="1"/>
</dbReference>
<dbReference type="STRING" id="1348612.A0A397JCQ8"/>
<comment type="caution">
    <text evidence="2">The sequence shown here is derived from an EMBL/GenBank/DDBJ whole genome shotgun (WGS) entry which is preliminary data.</text>
</comment>
<dbReference type="AlphaFoldDB" id="A0A397JCQ8"/>
<sequence length="546" mass="64176">MDTQEIGWNEKLISVWDKTYVSLDFNIHKTITQREEYRKNMIRDDLSLTKNEKKFLLTELQKVYDELKIGNNSVEKQQCKNCRNWHQATQYCEFCIRNYLENNFRNRTSGNDEIDKLIKECQQKTVSPRFVIEWINYDQFENIEHLTEGGCATIYTATWKNSWLQEVTLNFTLDNTFQRLVVCHGLTKDPSTQDYMLVLRCYDNDLRHFIKDNYHTLTLLQKYKIICNITHSLVGIHIVHRDLHSGNILYYAPNSQWCISDLGLSGPVDVPLNGIYGNLPFIAPEVICGEIYTKKSDIYSIGILMWEVITGKTPYDNHKYGSHLASDIASGYRPKVYKDIPSEYIILMKQCWDADPNNRPDANIIFDKMKLLMKPLYEETNKQQERTIKSKNFKSKIKKFFQSSFTKIKIKFFRSSTENKNKDTQSNENKGSEIYVSQTREFDFSTQSIRSIHSSYAYKTKQFDFEITDEIEQLYHKSNSIGSYKSRVNQEYGIAVMLNTTLCNIKSHVQTCSIFEIQETQVWPFEDDNDNVTELDVPERIEDIFN</sequence>
<gene>
    <name evidence="2" type="ORF">Glove_103g130</name>
</gene>
<dbReference type="Pfam" id="PF07714">
    <property type="entry name" value="PK_Tyr_Ser-Thr"/>
    <property type="match status" value="1"/>
</dbReference>
<dbReference type="SUPFAM" id="SSF56112">
    <property type="entry name" value="Protein kinase-like (PK-like)"/>
    <property type="match status" value="1"/>
</dbReference>